<dbReference type="Pfam" id="PF05623">
    <property type="entry name" value="DUF789"/>
    <property type="match status" value="1"/>
</dbReference>
<feature type="region of interest" description="Disordered" evidence="1">
    <location>
        <begin position="228"/>
        <end position="274"/>
    </location>
</feature>
<keyword evidence="3" id="KW-1185">Reference proteome</keyword>
<feature type="compositionally biased region" description="Polar residues" evidence="1">
    <location>
        <begin position="1094"/>
        <end position="1103"/>
    </location>
</feature>
<accession>A0A2J7ZKL8</accession>
<dbReference type="Gene3D" id="3.40.50.1820">
    <property type="entry name" value="alpha/beta hydrolase"/>
    <property type="match status" value="1"/>
</dbReference>
<dbReference type="GO" id="GO:0006629">
    <property type="term" value="P:lipid metabolic process"/>
    <property type="evidence" value="ECO:0007669"/>
    <property type="project" value="InterPro"/>
</dbReference>
<feature type="compositionally biased region" description="Low complexity" evidence="1">
    <location>
        <begin position="234"/>
        <end position="274"/>
    </location>
</feature>
<protein>
    <submittedName>
        <fullName evidence="2">Uncharacterized protein</fullName>
    </submittedName>
</protein>
<dbReference type="InterPro" id="IPR003386">
    <property type="entry name" value="LACT/PDAT_acylTrfase"/>
</dbReference>
<name>A0A2J7ZKL8_9CHLO</name>
<evidence type="ECO:0000313" key="3">
    <source>
        <dbReference type="Proteomes" id="UP000236333"/>
    </source>
</evidence>
<feature type="region of interest" description="Disordered" evidence="1">
    <location>
        <begin position="1478"/>
        <end position="1522"/>
    </location>
</feature>
<feature type="region of interest" description="Disordered" evidence="1">
    <location>
        <begin position="288"/>
        <end position="421"/>
    </location>
</feature>
<feature type="compositionally biased region" description="Polar residues" evidence="1">
    <location>
        <begin position="959"/>
        <end position="971"/>
    </location>
</feature>
<comment type="caution">
    <text evidence="2">The sequence shown here is derived from an EMBL/GenBank/DDBJ whole genome shotgun (WGS) entry which is preliminary data.</text>
</comment>
<feature type="region of interest" description="Disordered" evidence="1">
    <location>
        <begin position="140"/>
        <end position="160"/>
    </location>
</feature>
<dbReference type="Proteomes" id="UP000236333">
    <property type="component" value="Unassembled WGS sequence"/>
</dbReference>
<dbReference type="PANTHER" id="PTHR32010">
    <property type="entry name" value="PHOTOSYSTEM II STABILITY/ASSEMBLY FACTOR HCF136, CHLOROPLASTIC"/>
    <property type="match status" value="1"/>
</dbReference>
<evidence type="ECO:0000256" key="1">
    <source>
        <dbReference type="SAM" id="MobiDB-lite"/>
    </source>
</evidence>
<reference evidence="2 3" key="1">
    <citation type="journal article" date="2017" name="Mol. Biol. Evol.">
        <title>The 4-celled Tetrabaena socialis nuclear genome reveals the essential components for genetic control of cell number at the origin of multicellularity in the volvocine lineage.</title>
        <authorList>
            <person name="Featherston J."/>
            <person name="Arakaki Y."/>
            <person name="Hanschen E.R."/>
            <person name="Ferris P.J."/>
            <person name="Michod R.E."/>
            <person name="Olson B.J.S.C."/>
            <person name="Nozaki H."/>
            <person name="Durand P.M."/>
        </authorList>
    </citation>
    <scope>NUCLEOTIDE SEQUENCE [LARGE SCALE GENOMIC DNA]</scope>
    <source>
        <strain evidence="2 3">NIES-571</strain>
    </source>
</reference>
<feature type="region of interest" description="Disordered" evidence="1">
    <location>
        <begin position="725"/>
        <end position="761"/>
    </location>
</feature>
<feature type="compositionally biased region" description="Pro residues" evidence="1">
    <location>
        <begin position="1487"/>
        <end position="1496"/>
    </location>
</feature>
<feature type="compositionally biased region" description="Low complexity" evidence="1">
    <location>
        <begin position="288"/>
        <end position="305"/>
    </location>
</feature>
<feature type="region of interest" description="Disordered" evidence="1">
    <location>
        <begin position="577"/>
        <end position="703"/>
    </location>
</feature>
<proteinExistence type="predicted"/>
<sequence>MAPLRRPPRGLPSEDPLIAQLCSAQAVVYQDRSAVGRLVRPRLDVEPSGPHGAKLVSLVFDFWQPVDASARKLGPEVIHLRIPVDEAYRASAYSLAIFAPAWAFQLGQPTFSGRETAAAVSQHQQRLAYIRQAQRKFEAVARRDSPDRHPPARSDAEFTIETGGESLSLTYNTAAEPAWLQRISVKLLGLPKVTVDDSGGPAGHTSAAASTTRSGAGCGRTVAMASASTEAVPQAQSGQQQGSGKAAEQAQPQQQQQQPQPQQQGGTSTSGVVGASAAAAAADAGTTGAAASSAGPTEPAASAAGIGRSDVHVSGRRGGGSTGRSAASGEGASGEDPCGPDGSDASHLGGGRGGSNHASSQGGGGSGGSRNQAGAGSSGGADRGEPGRDGPPDARAQGAKAAARKQKGKREEAEGVEGDAAAGRTAKALEGLPGGARPAALCSLSDLGAGRMAPDAGSSLHGGRGAEAGLGVALEAGSRTSFEQHTGGEPAAEPKPTVKLIRDGAAGALGPARPATAVCVVEQDGTVGPVAAVVAAAHGQAACAGGGRGSQQLGLGDGAACNSRCCGGGGEGGEWLGGGGDGARASGRPDPPVAGDAPARAEPAPDATAMLAPAEERTPAKTSRPNVTLRLHPHPPPNGAWPSLQPKTAGSAAEQQQQQQPNPHTAPHAHANGPNVPSAAHPPQHPGSAGAHGPLPNGKVRNGEAAADAPSLLAQQVLLPYLTSLAAHPPQGPGGAGAPQQPPQQQQQQQQAVLLAGGHAAPHPNGLEAAILHQMLLAQQNGAFHALVSGQQLGGPPPQSLVAAGGAHGWHPAHQPHPQQQQQMQQAVAPAQQQQQQQLMQQAMHHHLLQQHLLQQVVQQQQLHHQQQQQQQQAMLQGLAQLQLAHAGAAAAAGADAAGAYGAAPAPGSSAAPEPAIPPSEQQSPFVPPSLLAPVAAPSPAAAAAAREAALQASWEAGSASSVRSEPSTATAPPAQQDRAMGHTHRVQSHGNMLAAAAAAGGGGGGGAGSRATAALRNRASFNGQQGPAGGSSGQLSGAQAGGGGAGGGGAPYGSRAFVGGGGGGGGNQRHSSGPHAFVRGGGGRYDAPPGGSADSSRPSSRGPNPLQHGGGGPRHPHSSADLHGPAESVALPDPKGACDLDRFISQIEPVIAIDPDRPPQQAIAELCMRDLPRLCAPVRRACPAPARLAPLTTGLLVRPARRTRGIEPCPRHVDANAALLFAAARGPSSEANSGRCRTRLPSMPARAAARLDPLTWKLYSSGRVWGKLVEALADVGYDSNSLVSMPYDWRLAMPLLEPGWPVGANVLITSSSYNVWQTEERTIVGVLNATNNGTMLLLDSPLTHPHYSWVKAFTGSLPTAASAVDMRAEVALLSSNVVVESAEPASSSLLYDMKLLDVHPASWFAVAWYPVYRIPDAPLYARFLTFHSFGPLVESMRNVQERLTMGQVAPYNILSLPLVGMNWYNMQGERWMEPLDESAVASGGPHAPPGAPGATPPLQGGSHPHTAASSPRVPAGRAPRQQQGTDVWYQGFLHNLQATADRLARGVGLRVLGQHGSEEVRLRVPDYEFFRARS</sequence>
<feature type="region of interest" description="Disordered" evidence="1">
    <location>
        <begin position="1021"/>
        <end position="1048"/>
    </location>
</feature>
<organism evidence="2 3">
    <name type="scientific">Tetrabaena socialis</name>
    <dbReference type="NCBI Taxonomy" id="47790"/>
    <lineage>
        <taxon>Eukaryota</taxon>
        <taxon>Viridiplantae</taxon>
        <taxon>Chlorophyta</taxon>
        <taxon>core chlorophytes</taxon>
        <taxon>Chlorophyceae</taxon>
        <taxon>CS clade</taxon>
        <taxon>Chlamydomonadales</taxon>
        <taxon>Tetrabaenaceae</taxon>
        <taxon>Tetrabaena</taxon>
    </lineage>
</organism>
<dbReference type="PANTHER" id="PTHR32010:SF18">
    <property type="entry name" value="DUF789 FAMILY PROTEIN"/>
    <property type="match status" value="1"/>
</dbReference>
<feature type="compositionally biased region" description="Basic and acidic residues" evidence="1">
    <location>
        <begin position="140"/>
        <end position="156"/>
    </location>
</feature>
<dbReference type="InterPro" id="IPR029058">
    <property type="entry name" value="AB_hydrolase_fold"/>
</dbReference>
<feature type="region of interest" description="Disordered" evidence="1">
    <location>
        <begin position="1060"/>
        <end position="1135"/>
    </location>
</feature>
<feature type="compositionally biased region" description="Basic and acidic residues" evidence="1">
    <location>
        <begin position="382"/>
        <end position="392"/>
    </location>
</feature>
<dbReference type="OrthoDB" id="1716402at2759"/>
<feature type="region of interest" description="Disordered" evidence="1">
    <location>
        <begin position="900"/>
        <end position="932"/>
    </location>
</feature>
<dbReference type="InterPro" id="IPR008507">
    <property type="entry name" value="DUF789"/>
</dbReference>
<evidence type="ECO:0000313" key="2">
    <source>
        <dbReference type="EMBL" id="PNH00818.1"/>
    </source>
</evidence>
<feature type="compositionally biased region" description="Low complexity" evidence="1">
    <location>
        <begin position="743"/>
        <end position="761"/>
    </location>
</feature>
<feature type="region of interest" description="Disordered" evidence="1">
    <location>
        <begin position="957"/>
        <end position="988"/>
    </location>
</feature>
<dbReference type="EMBL" id="PGGS01001156">
    <property type="protein sequence ID" value="PNH00818.1"/>
    <property type="molecule type" value="Genomic_DNA"/>
</dbReference>
<feature type="compositionally biased region" description="Low complexity" evidence="1">
    <location>
        <begin position="652"/>
        <end position="675"/>
    </location>
</feature>
<gene>
    <name evidence="2" type="ORF">TSOC_013337</name>
</gene>
<feature type="compositionally biased region" description="Low complexity" evidence="1">
    <location>
        <begin position="594"/>
        <end position="609"/>
    </location>
</feature>
<dbReference type="Pfam" id="PF02450">
    <property type="entry name" value="LCAT"/>
    <property type="match status" value="1"/>
</dbReference>
<dbReference type="GO" id="GO:0008374">
    <property type="term" value="F:O-acyltransferase activity"/>
    <property type="evidence" value="ECO:0007669"/>
    <property type="project" value="InterPro"/>
</dbReference>